<dbReference type="GO" id="GO:0009055">
    <property type="term" value="F:electron transfer activity"/>
    <property type="evidence" value="ECO:0007669"/>
    <property type="project" value="InterPro"/>
</dbReference>
<feature type="domain" description="Electron transfer flavoprotein alpha/beta-subunit N-terminal" evidence="2">
    <location>
        <begin position="22"/>
        <end position="218"/>
    </location>
</feature>
<dbReference type="EMBL" id="CP086239">
    <property type="protein sequence ID" value="WAG59179.1"/>
    <property type="molecule type" value="Genomic_DNA"/>
</dbReference>
<gene>
    <name evidence="3" type="ORF">LL038_16230</name>
</gene>
<dbReference type="SMART" id="SM00893">
    <property type="entry name" value="ETF"/>
    <property type="match status" value="1"/>
</dbReference>
<protein>
    <recommendedName>
        <fullName evidence="1">Electron transfer flavoprotein small subunit</fullName>
    </recommendedName>
</protein>
<dbReference type="AlphaFoldDB" id="A0AA47EGU7"/>
<dbReference type="InterPro" id="IPR014730">
    <property type="entry name" value="ETF_a/b_N"/>
</dbReference>
<dbReference type="PIRSF" id="PIRSF000090">
    <property type="entry name" value="Beta-ETF"/>
    <property type="match status" value="1"/>
</dbReference>
<dbReference type="RefSeq" id="WP_216123722.1">
    <property type="nucleotide sequence ID" value="NZ_CP086239.1"/>
</dbReference>
<dbReference type="PANTHER" id="PTHR21294:SF17">
    <property type="entry name" value="PROTEIN FIXA"/>
    <property type="match status" value="1"/>
</dbReference>
<evidence type="ECO:0000259" key="2">
    <source>
        <dbReference type="SMART" id="SM00893"/>
    </source>
</evidence>
<dbReference type="PANTHER" id="PTHR21294">
    <property type="entry name" value="ELECTRON TRANSFER FLAVOPROTEIN BETA-SUBUNIT"/>
    <property type="match status" value="1"/>
</dbReference>
<dbReference type="Pfam" id="PF01012">
    <property type="entry name" value="ETF"/>
    <property type="match status" value="1"/>
</dbReference>
<proteinExistence type="predicted"/>
<reference evidence="3" key="1">
    <citation type="submission" date="2021-11" db="EMBL/GenBank/DDBJ databases">
        <title>Clostridia strains as spoilage organisms.</title>
        <authorList>
            <person name="Wambui J."/>
            <person name="Stevens M.J.A."/>
            <person name="Stephan R."/>
        </authorList>
    </citation>
    <scope>NUCLEOTIDE SEQUENCE</scope>
    <source>
        <strain evidence="3">CF009</strain>
    </source>
</reference>
<organism evidence="3 4">
    <name type="scientific">Clostridium estertheticum</name>
    <dbReference type="NCBI Taxonomy" id="238834"/>
    <lineage>
        <taxon>Bacteria</taxon>
        <taxon>Bacillati</taxon>
        <taxon>Bacillota</taxon>
        <taxon>Clostridia</taxon>
        <taxon>Eubacteriales</taxon>
        <taxon>Clostridiaceae</taxon>
        <taxon>Clostridium</taxon>
    </lineage>
</organism>
<sequence>MHILVCVKQVPDTTEIRMDPKTNTMDRSSAPTIINPFDAHAVEEAVKIKKEFGGKVSIISMGPPKAEEVIKKCIEMGADEGYLLTDRAFAGSDTLSTSYILAMGIKKVIEIERIDLLLCGKQAIDGDTAQVGPGIACRLGMPQLTYVESIENFNLKKNVVVVHRKIDNGYEVVQSKLPCLITVEKDINELSFSPLTNMIKAARYKPITWGINDLGGDLSKLGLNGSPTSVQRIFSPKQRVGGELLKGSEDEVVKTLVDKLKGGIRKWQL</sequence>
<evidence type="ECO:0000313" key="4">
    <source>
        <dbReference type="Proteomes" id="UP001164733"/>
    </source>
</evidence>
<dbReference type="InterPro" id="IPR033948">
    <property type="entry name" value="ETF_beta_N"/>
</dbReference>
<evidence type="ECO:0000256" key="1">
    <source>
        <dbReference type="ARBA" id="ARBA00042002"/>
    </source>
</evidence>
<dbReference type="Proteomes" id="UP001164733">
    <property type="component" value="Chromosome"/>
</dbReference>
<dbReference type="CDD" id="cd01714">
    <property type="entry name" value="ETF_beta"/>
    <property type="match status" value="1"/>
</dbReference>
<evidence type="ECO:0000313" key="3">
    <source>
        <dbReference type="EMBL" id="WAG59179.1"/>
    </source>
</evidence>
<name>A0AA47EGU7_9CLOT</name>
<dbReference type="InterPro" id="IPR012255">
    <property type="entry name" value="ETF_b"/>
</dbReference>
<accession>A0AA47EGU7</accession>